<dbReference type="EMBL" id="FODN01000009">
    <property type="protein sequence ID" value="SEO62767.1"/>
    <property type="molecule type" value="Genomic_DNA"/>
</dbReference>
<dbReference type="AlphaFoldDB" id="A0A1H8R8Z9"/>
<dbReference type="STRING" id="604089.SAMN04487942_3263"/>
<sequence>MSYQVTGRLKKVEAKKIIFRVDGSKNIGLGHLIRCMALAFMLKDDFKIIFVCKEAPENIVKELISSGFLFIKINTEVEFFNIINGTYIVVLDHYGLDTSYQKKIKKIGCKLVCIDDLHDKEFHADLIINHAPGVKADDYDAKQYTQFALGFEYALLRPVFLQAAKQERIIKKLETVFICFGGSDVKNLTVLALNILQHIDQFEKIIVVVGIVYENIEELKLLIGENPKIHLYHAIDEKTMLALLTMSDIAIVPSSGILLEAISAGCVIVSGMYVDNQKFIYQAYKNEMCFHDAGSFEPLNLQKAITESFQNFKNMKKFFDGNSGERLLNVFNYL</sequence>
<proteinExistence type="predicted"/>
<dbReference type="SUPFAM" id="SSF53756">
    <property type="entry name" value="UDP-Glycosyltransferase/glycogen phosphorylase"/>
    <property type="match status" value="1"/>
</dbReference>
<dbReference type="RefSeq" id="WP_420259912.1">
    <property type="nucleotide sequence ID" value="NZ_CBCSFM010000008.1"/>
</dbReference>
<keyword evidence="4" id="KW-1185">Reference proteome</keyword>
<feature type="binding site" evidence="2">
    <location>
        <position position="260"/>
    </location>
    <ligand>
        <name>substrate</name>
    </ligand>
</feature>
<dbReference type="Gene3D" id="3.40.50.2000">
    <property type="entry name" value="Glycogen Phosphorylase B"/>
    <property type="match status" value="1"/>
</dbReference>
<evidence type="ECO:0000313" key="3">
    <source>
        <dbReference type="EMBL" id="SEO62767.1"/>
    </source>
</evidence>
<gene>
    <name evidence="3" type="ORF">SAMN04487942_3263</name>
</gene>
<evidence type="ECO:0000256" key="2">
    <source>
        <dbReference type="PIRSR" id="PIRSR620023-2"/>
    </source>
</evidence>
<evidence type="ECO:0000313" key="4">
    <source>
        <dbReference type="Proteomes" id="UP000198657"/>
    </source>
</evidence>
<organism evidence="3 4">
    <name type="scientific">Flavobacterium sinopsychrotolerans</name>
    <dbReference type="NCBI Taxonomy" id="604089"/>
    <lineage>
        <taxon>Bacteria</taxon>
        <taxon>Pseudomonadati</taxon>
        <taxon>Bacteroidota</taxon>
        <taxon>Flavobacteriia</taxon>
        <taxon>Flavobacteriales</taxon>
        <taxon>Flavobacteriaceae</taxon>
        <taxon>Flavobacterium</taxon>
    </lineage>
</organism>
<dbReference type="InterPro" id="IPR020023">
    <property type="entry name" value="PseG"/>
</dbReference>
<keyword evidence="3" id="KW-0378">Hydrolase</keyword>
<dbReference type="Gene3D" id="3.40.50.11190">
    <property type="match status" value="1"/>
</dbReference>
<evidence type="ECO:0000256" key="1">
    <source>
        <dbReference type="PIRSR" id="PIRSR620023-1"/>
    </source>
</evidence>
<feature type="binding site" evidence="2">
    <location>
        <position position="157"/>
    </location>
    <ligand>
        <name>substrate</name>
    </ligand>
</feature>
<feature type="active site" description="Proton acceptor" evidence="1">
    <location>
        <position position="31"/>
    </location>
</feature>
<protein>
    <submittedName>
        <fullName evidence="3">UDP-2,4-diacetamido-2,4,6-trideoxy-beta-L-altropyranose hydrolase</fullName>
    </submittedName>
</protein>
<accession>A0A1H8R8Z9</accession>
<reference evidence="4" key="1">
    <citation type="submission" date="2016-10" db="EMBL/GenBank/DDBJ databases">
        <authorList>
            <person name="Varghese N."/>
            <person name="Submissions S."/>
        </authorList>
    </citation>
    <scope>NUCLEOTIDE SEQUENCE [LARGE SCALE GENOMIC DNA]</scope>
    <source>
        <strain evidence="4">CGMCC 1.8704</strain>
    </source>
</reference>
<name>A0A1H8R8Z9_9FLAO</name>
<dbReference type="NCBIfam" id="TIGR03590">
    <property type="entry name" value="PseG"/>
    <property type="match status" value="1"/>
</dbReference>
<dbReference type="GO" id="GO:0016787">
    <property type="term" value="F:hydrolase activity"/>
    <property type="evidence" value="ECO:0007669"/>
    <property type="project" value="UniProtKB-KW"/>
</dbReference>
<dbReference type="Proteomes" id="UP000198657">
    <property type="component" value="Unassembled WGS sequence"/>
</dbReference>